<dbReference type="EMBL" id="BTRK01000002">
    <property type="protein sequence ID" value="GMR34794.1"/>
    <property type="molecule type" value="Genomic_DNA"/>
</dbReference>
<feature type="non-terminal residue" evidence="1">
    <location>
        <position position="89"/>
    </location>
</feature>
<dbReference type="Proteomes" id="UP001328107">
    <property type="component" value="Unassembled WGS sequence"/>
</dbReference>
<evidence type="ECO:0000313" key="2">
    <source>
        <dbReference type="Proteomes" id="UP001328107"/>
    </source>
</evidence>
<sequence length="89" mass="10638">EFLRWIYPASVRNYEEDGMSRVVALAKKVNVKIDDTYRYHWQYTGAHNFDWKSTFTQIENSPAYKAMDGDSARDMLQWMFNKCSRADDR</sequence>
<accession>A0AAN4Z7J3</accession>
<name>A0AAN4Z7J3_9BILA</name>
<evidence type="ECO:0000313" key="1">
    <source>
        <dbReference type="EMBL" id="GMR34794.1"/>
    </source>
</evidence>
<feature type="non-terminal residue" evidence="1">
    <location>
        <position position="1"/>
    </location>
</feature>
<organism evidence="1 2">
    <name type="scientific">Pristionchus mayeri</name>
    <dbReference type="NCBI Taxonomy" id="1317129"/>
    <lineage>
        <taxon>Eukaryota</taxon>
        <taxon>Metazoa</taxon>
        <taxon>Ecdysozoa</taxon>
        <taxon>Nematoda</taxon>
        <taxon>Chromadorea</taxon>
        <taxon>Rhabditida</taxon>
        <taxon>Rhabditina</taxon>
        <taxon>Diplogasteromorpha</taxon>
        <taxon>Diplogasteroidea</taxon>
        <taxon>Neodiplogasteridae</taxon>
        <taxon>Pristionchus</taxon>
    </lineage>
</organism>
<keyword evidence="2" id="KW-1185">Reference proteome</keyword>
<dbReference type="AlphaFoldDB" id="A0AAN4Z7J3"/>
<gene>
    <name evidence="1" type="ORF">PMAYCL1PPCAC_04989</name>
</gene>
<reference evidence="2" key="1">
    <citation type="submission" date="2022-10" db="EMBL/GenBank/DDBJ databases">
        <title>Genome assembly of Pristionchus species.</title>
        <authorList>
            <person name="Yoshida K."/>
            <person name="Sommer R.J."/>
        </authorList>
    </citation>
    <scope>NUCLEOTIDE SEQUENCE [LARGE SCALE GENOMIC DNA]</scope>
    <source>
        <strain evidence="2">RS5460</strain>
    </source>
</reference>
<comment type="caution">
    <text evidence="1">The sequence shown here is derived from an EMBL/GenBank/DDBJ whole genome shotgun (WGS) entry which is preliminary data.</text>
</comment>
<proteinExistence type="predicted"/>
<protein>
    <submittedName>
        <fullName evidence="1">Uncharacterized protein</fullName>
    </submittedName>
</protein>